<proteinExistence type="predicted"/>
<dbReference type="Proteomes" id="UP000297591">
    <property type="component" value="Segment"/>
</dbReference>
<accession>G8EY32</accession>
<gene>
    <name evidence="1" type="ORF">SXFG_00172</name>
</gene>
<evidence type="ECO:0000313" key="2">
    <source>
        <dbReference type="Proteomes" id="UP000297591"/>
    </source>
</evidence>
<reference evidence="1 2" key="1">
    <citation type="submission" date="2010-12" db="EMBL/GenBank/DDBJ databases">
        <title>The Genome Sequence of Synechococcus phage S-CAM8 0608SB47.</title>
        <authorList>
            <consortium name="The Broad Institute Genome Sequencing Platform"/>
            <person name="Henn M.R."/>
            <person name="Martiny J."/>
            <person name="Weihe C."/>
            <person name="Levin J."/>
            <person name="Malboeuf C."/>
            <person name="Casali M."/>
            <person name="Russ C."/>
            <person name="Lennon N."/>
            <person name="Chapman S.B."/>
            <person name="Erlich R."/>
            <person name="Young S.K."/>
            <person name="Yandava C."/>
            <person name="Zeng Q."/>
            <person name="Alvarado L."/>
            <person name="Anderson S."/>
            <person name="Berlin A."/>
            <person name="Chen Z."/>
            <person name="Freedman E."/>
            <person name="Gellesch M."/>
            <person name="Goldberg J."/>
            <person name="Green L."/>
            <person name="Griggs A."/>
            <person name="Gujja S."/>
            <person name="Heilman E.R."/>
            <person name="Heiman D."/>
            <person name="Hollinger A."/>
            <person name="Howarth C."/>
            <person name="Larson L."/>
            <person name="Mehta T."/>
            <person name="Pearson M."/>
            <person name="Roberts A."/>
            <person name="Ryan E."/>
            <person name="Saif S."/>
            <person name="Shea T."/>
            <person name="Shenoy N."/>
            <person name="Sisk P."/>
            <person name="Stolte C."/>
            <person name="Sykes S."/>
            <person name="White J."/>
            <person name="Haas B."/>
            <person name="Nusbaum C."/>
            <person name="Birren B."/>
        </authorList>
    </citation>
    <scope>NUCLEOTIDE SEQUENCE [LARGE SCALE GENOMIC DNA]</scope>
    <source>
        <strain evidence="1 2">0608SB47</strain>
    </source>
</reference>
<sequence>MVLQSKKKLRISTQFAAKIEAMNKPLPKNYNQLYQDHFLRILLEELGPAALKKIQAEASVIARSESNE</sequence>
<evidence type="ECO:0000313" key="1">
    <source>
        <dbReference type="EMBL" id="AET72722.1"/>
    </source>
</evidence>
<organism evidence="1 2">
    <name type="scientific">Synechococcus phage S-CAM8</name>
    <dbReference type="NCBI Taxonomy" id="754038"/>
    <lineage>
        <taxon>Viruses</taxon>
        <taxon>Duplodnaviria</taxon>
        <taxon>Heunggongvirae</taxon>
        <taxon>Uroviricota</taxon>
        <taxon>Caudoviricetes</taxon>
        <taxon>Pantevenvirales</taxon>
        <taxon>Kyanoviridae</taxon>
        <taxon>Neritesvirus</taxon>
        <taxon>Neritesvirus scam8</taxon>
    </lineage>
</organism>
<protein>
    <submittedName>
        <fullName evidence="1">Uncharacterized protein</fullName>
    </submittedName>
</protein>
<name>G8EY32_9CAUD</name>
<dbReference type="EMBL" id="JF974299">
    <property type="protein sequence ID" value="AET72722.1"/>
    <property type="molecule type" value="Genomic_DNA"/>
</dbReference>